<feature type="compositionally biased region" description="Basic and acidic residues" evidence="1">
    <location>
        <begin position="102"/>
        <end position="115"/>
    </location>
</feature>
<proteinExistence type="predicted"/>
<organism evidence="2 3">
    <name type="scientific">Caenorhabditis nigoni</name>
    <dbReference type="NCBI Taxonomy" id="1611254"/>
    <lineage>
        <taxon>Eukaryota</taxon>
        <taxon>Metazoa</taxon>
        <taxon>Ecdysozoa</taxon>
        <taxon>Nematoda</taxon>
        <taxon>Chromadorea</taxon>
        <taxon>Rhabditida</taxon>
        <taxon>Rhabditina</taxon>
        <taxon>Rhabditomorpha</taxon>
        <taxon>Rhabditoidea</taxon>
        <taxon>Rhabditidae</taxon>
        <taxon>Peloderinae</taxon>
        <taxon>Caenorhabditis</taxon>
    </lineage>
</organism>
<accession>A0A2G5U0N8</accession>
<reference evidence="3" key="1">
    <citation type="submission" date="2017-10" db="EMBL/GenBank/DDBJ databases">
        <title>Rapid genome shrinkage in a self-fertile nematode reveals novel sperm competition proteins.</title>
        <authorList>
            <person name="Yin D."/>
            <person name="Schwarz E.M."/>
            <person name="Thomas C.G."/>
            <person name="Felde R.L."/>
            <person name="Korf I.F."/>
            <person name="Cutter A.D."/>
            <person name="Schartner C.M."/>
            <person name="Ralston E.J."/>
            <person name="Meyer B.J."/>
            <person name="Haag E.S."/>
        </authorList>
    </citation>
    <scope>NUCLEOTIDE SEQUENCE [LARGE SCALE GENOMIC DNA]</scope>
    <source>
        <strain evidence="3">JU1422</strain>
    </source>
</reference>
<feature type="compositionally biased region" description="Basic and acidic residues" evidence="1">
    <location>
        <begin position="123"/>
        <end position="153"/>
    </location>
</feature>
<keyword evidence="3" id="KW-1185">Reference proteome</keyword>
<dbReference type="STRING" id="1611254.A0A2G5U0N8"/>
<sequence length="168" mass="19741">MIFDHFCHMGYRTLGLPLTSPLHYRLRHTSKSDRSATNPYWKLLFSEKTPTRFSSDQYQTITDIDKMLQSCNYYDHPNYEMVHEFLKGVMTKSKIDKWAQLKKPVLPEKQSEPKKAKPKAVPRRRDDRRNDYSRCKEMSREDSINMDSMKKEVSAASAVDSKKGSLKK</sequence>
<evidence type="ECO:0000313" key="3">
    <source>
        <dbReference type="Proteomes" id="UP000230233"/>
    </source>
</evidence>
<evidence type="ECO:0000256" key="1">
    <source>
        <dbReference type="SAM" id="MobiDB-lite"/>
    </source>
</evidence>
<name>A0A2G5U0N8_9PELO</name>
<feature type="region of interest" description="Disordered" evidence="1">
    <location>
        <begin position="102"/>
        <end position="168"/>
    </location>
</feature>
<evidence type="ECO:0000313" key="2">
    <source>
        <dbReference type="EMBL" id="PIC33109.1"/>
    </source>
</evidence>
<dbReference type="Proteomes" id="UP000230233">
    <property type="component" value="Chromosome IV"/>
</dbReference>
<protein>
    <submittedName>
        <fullName evidence="2">Uncharacterized protein</fullName>
    </submittedName>
</protein>
<comment type="caution">
    <text evidence="2">The sequence shown here is derived from an EMBL/GenBank/DDBJ whole genome shotgun (WGS) entry which is preliminary data.</text>
</comment>
<dbReference type="AlphaFoldDB" id="A0A2G5U0N8"/>
<dbReference type="EMBL" id="PDUG01000004">
    <property type="protein sequence ID" value="PIC33109.1"/>
    <property type="molecule type" value="Genomic_DNA"/>
</dbReference>
<gene>
    <name evidence="2" type="primary">Cnig_chr_IV.g13211</name>
    <name evidence="2" type="ORF">B9Z55_013211</name>
</gene>